<feature type="signal peptide" evidence="3">
    <location>
        <begin position="1"/>
        <end position="27"/>
    </location>
</feature>
<evidence type="ECO:0000313" key="5">
    <source>
        <dbReference type="Proteomes" id="UP000290204"/>
    </source>
</evidence>
<keyword evidence="2" id="KW-0677">Repeat</keyword>
<dbReference type="AlphaFoldDB" id="A0A4Q1CPR3"/>
<accession>A0A4Q1CPR3</accession>
<dbReference type="Gene3D" id="2.120.10.80">
    <property type="entry name" value="Kelch-type beta propeller"/>
    <property type="match status" value="2"/>
</dbReference>
<dbReference type="Pfam" id="PF24681">
    <property type="entry name" value="Kelch_KLHDC2_KLHL20_DRC7"/>
    <property type="match status" value="1"/>
</dbReference>
<organism evidence="4 5">
    <name type="scientific">Lacibacter luteus</name>
    <dbReference type="NCBI Taxonomy" id="2508719"/>
    <lineage>
        <taxon>Bacteria</taxon>
        <taxon>Pseudomonadati</taxon>
        <taxon>Bacteroidota</taxon>
        <taxon>Chitinophagia</taxon>
        <taxon>Chitinophagales</taxon>
        <taxon>Chitinophagaceae</taxon>
        <taxon>Lacibacter</taxon>
    </lineage>
</organism>
<dbReference type="OrthoDB" id="103335at2"/>
<name>A0A4Q1CPR3_9BACT</name>
<dbReference type="PANTHER" id="PTHR45632">
    <property type="entry name" value="LD33804P"/>
    <property type="match status" value="1"/>
</dbReference>
<dbReference type="EMBL" id="SDHW01000001">
    <property type="protein sequence ID" value="RXK62904.1"/>
    <property type="molecule type" value="Genomic_DNA"/>
</dbReference>
<reference evidence="4 5" key="1">
    <citation type="submission" date="2019-01" db="EMBL/GenBank/DDBJ databases">
        <title>Lacibacter sp. strain TTM-7.</title>
        <authorList>
            <person name="Chen W.-M."/>
        </authorList>
    </citation>
    <scope>NUCLEOTIDE SEQUENCE [LARGE SCALE GENOMIC DNA]</scope>
    <source>
        <strain evidence="4 5">TTM-7</strain>
    </source>
</reference>
<dbReference type="Pfam" id="PF01344">
    <property type="entry name" value="Kelch_1"/>
    <property type="match status" value="1"/>
</dbReference>
<dbReference type="InterPro" id="IPR015915">
    <property type="entry name" value="Kelch-typ_b-propeller"/>
</dbReference>
<sequence length="341" mass="37816">MRKRGFRTVTYLFLLAAVVSLSACSKATDDDDDVTGNWKRSYEFEGVGRTEAVTFTIGNKVFVGLGYDGTDRLVDLWEFDQSTGTWYRRADFPGIARNSAVAFAANGKGYVGTGYDGIKKLKDFWEYDPATNAWKQVADFGGSERYGAVAFTIADKGYVGTGYDGNYLKDLWQYDPLTDTWTQKASLAGSKRTDAVAFVHSDKGYVVTGINNGSYLNDFWVYDPATNAWTEKRKITSVSDEDYDDDYGSNITRNNGVVFIMNDIAYLSTGNISAATSSTWAYNIANDTWEIKTGMEGTAREGAVGFAVNGRGFITTGHNSSSRFDDLWEFFPFTEQSDDDN</sequence>
<protein>
    <submittedName>
        <fullName evidence="4">Galactose oxidase</fullName>
    </submittedName>
</protein>
<comment type="caution">
    <text evidence="4">The sequence shown here is derived from an EMBL/GenBank/DDBJ whole genome shotgun (WGS) entry which is preliminary data.</text>
</comment>
<evidence type="ECO:0000256" key="2">
    <source>
        <dbReference type="ARBA" id="ARBA00022737"/>
    </source>
</evidence>
<dbReference type="InterPro" id="IPR006652">
    <property type="entry name" value="Kelch_1"/>
</dbReference>
<keyword evidence="3" id="KW-0732">Signal</keyword>
<dbReference type="PROSITE" id="PS51257">
    <property type="entry name" value="PROKAR_LIPOPROTEIN"/>
    <property type="match status" value="1"/>
</dbReference>
<keyword evidence="5" id="KW-1185">Reference proteome</keyword>
<keyword evidence="1" id="KW-0880">Kelch repeat</keyword>
<dbReference type="PANTHER" id="PTHR45632:SF3">
    <property type="entry name" value="KELCH-LIKE PROTEIN 32"/>
    <property type="match status" value="1"/>
</dbReference>
<evidence type="ECO:0000313" key="4">
    <source>
        <dbReference type="EMBL" id="RXK62904.1"/>
    </source>
</evidence>
<gene>
    <name evidence="4" type="ORF">ESA94_06385</name>
</gene>
<evidence type="ECO:0000256" key="1">
    <source>
        <dbReference type="ARBA" id="ARBA00022441"/>
    </source>
</evidence>
<dbReference type="SUPFAM" id="SSF117281">
    <property type="entry name" value="Kelch motif"/>
    <property type="match status" value="1"/>
</dbReference>
<dbReference type="Proteomes" id="UP000290204">
    <property type="component" value="Unassembled WGS sequence"/>
</dbReference>
<evidence type="ECO:0000256" key="3">
    <source>
        <dbReference type="SAM" id="SignalP"/>
    </source>
</evidence>
<feature type="chain" id="PRO_5020233847" evidence="3">
    <location>
        <begin position="28"/>
        <end position="341"/>
    </location>
</feature>
<proteinExistence type="predicted"/>
<dbReference type="SMART" id="SM00612">
    <property type="entry name" value="Kelch"/>
    <property type="match status" value="4"/>
</dbReference>